<keyword evidence="1" id="KW-1015">Disulfide bond</keyword>
<comment type="caution">
    <text evidence="1">Lacks conserved residue(s) required for the propagation of feature annotation.</text>
</comment>
<dbReference type="InterPro" id="IPR001368">
    <property type="entry name" value="TNFR/NGFR_Cys_rich_reg"/>
</dbReference>
<sequence>MACVKVLLALLVGTHLSVVSGLVLPFEGREKRDSLCPPGKYVHPQNSSICCTMCHKGTYLFRDCPRPGIETECRVCEKGSFTAFENHQRECHGCSKCRPELNQVELSPCAVDRDTVCGCGRNQFRHYLGAKPFECRACSLCLNGTVLFPCQESQDTVCSCHAGFFPRKSACVPCSHCKERHECTKLCLPPSQETVSSHQDSGATVLLPLVIFLALCLVGFLFLALLCRRPRWKSKFHSIVCGTPVPVKEGELEGMNTKSPASAPAVCVTPNFSPPSVPTFPPSDGSWAGWPPNEGAPPHVRAELLLPSLPLQATPLQATPTQTTPLQSTPAQATPLQATPLPAAAARRGDPDDTNGGPAGGRPLV</sequence>
<proteinExistence type="predicted"/>
<dbReference type="Gene3D" id="2.10.50.10">
    <property type="entry name" value="Tumor Necrosis Factor Receptor, subunit A, domain 2"/>
    <property type="match status" value="2"/>
</dbReference>
<keyword evidence="6" id="KW-1185">Reference proteome</keyword>
<dbReference type="RefSeq" id="XP_012879048.1">
    <property type="nucleotide sequence ID" value="XM_013023594.1"/>
</dbReference>
<dbReference type="SMART" id="SM00208">
    <property type="entry name" value="TNFR"/>
    <property type="match status" value="4"/>
</dbReference>
<dbReference type="InterPro" id="IPR052493">
    <property type="entry name" value="TNFRSF1A"/>
</dbReference>
<feature type="region of interest" description="Disordered" evidence="2">
    <location>
        <begin position="319"/>
        <end position="365"/>
    </location>
</feature>
<dbReference type="InParanoid" id="A0A1S3FR65"/>
<protein>
    <submittedName>
        <fullName evidence="7">Tumor necrosis factor receptor superfamily member 1A</fullName>
    </submittedName>
</protein>
<dbReference type="CDD" id="cd10576">
    <property type="entry name" value="TNFRSF1A"/>
    <property type="match status" value="1"/>
</dbReference>
<feature type="chain" id="PRO_5010306360" evidence="4">
    <location>
        <begin position="22"/>
        <end position="365"/>
    </location>
</feature>
<dbReference type="GO" id="GO:0006693">
    <property type="term" value="P:prostaglandin metabolic process"/>
    <property type="evidence" value="ECO:0007669"/>
    <property type="project" value="InterPro"/>
</dbReference>
<dbReference type="GO" id="GO:0043235">
    <property type="term" value="C:receptor complex"/>
    <property type="evidence" value="ECO:0007669"/>
    <property type="project" value="TreeGrafter"/>
</dbReference>
<gene>
    <name evidence="7" type="primary">Tnfrsf1a</name>
</gene>
<keyword evidence="3" id="KW-0472">Membrane</keyword>
<evidence type="ECO:0000256" key="4">
    <source>
        <dbReference type="SAM" id="SignalP"/>
    </source>
</evidence>
<evidence type="ECO:0000259" key="5">
    <source>
        <dbReference type="PROSITE" id="PS50050"/>
    </source>
</evidence>
<dbReference type="PANTHER" id="PTHR46861">
    <property type="entry name" value="TUMOR NECROSIS FACTOR RECEPTOR SUPERFAMILY MEMBER 1A"/>
    <property type="match status" value="1"/>
</dbReference>
<feature type="repeat" description="TNFR-Cys" evidence="1">
    <location>
        <begin position="75"/>
        <end position="117"/>
    </location>
</feature>
<feature type="domain" description="TNFR-Cys" evidence="5">
    <location>
        <begin position="118"/>
        <end position="158"/>
    </location>
</feature>
<evidence type="ECO:0000313" key="6">
    <source>
        <dbReference type="Proteomes" id="UP000081671"/>
    </source>
</evidence>
<dbReference type="CTD" id="7132"/>
<keyword evidence="4" id="KW-0732">Signal</keyword>
<dbReference type="SUPFAM" id="SSF57586">
    <property type="entry name" value="TNF receptor-like"/>
    <property type="match status" value="3"/>
</dbReference>
<keyword evidence="3" id="KW-0812">Transmembrane</keyword>
<dbReference type="PROSITE" id="PS50050">
    <property type="entry name" value="TNFR_NGFR_2"/>
    <property type="match status" value="3"/>
</dbReference>
<dbReference type="FunFam" id="2.10.50.10:FF:000020">
    <property type="entry name" value="Tumor necrosis factor receptor superfamily member 1A"/>
    <property type="match status" value="1"/>
</dbReference>
<dbReference type="GO" id="GO:0006954">
    <property type="term" value="P:inflammatory response"/>
    <property type="evidence" value="ECO:0007669"/>
    <property type="project" value="InterPro"/>
</dbReference>
<feature type="disulfide bond" evidence="1">
    <location>
        <begin position="51"/>
        <end position="64"/>
    </location>
</feature>
<dbReference type="InterPro" id="IPR033993">
    <property type="entry name" value="TNFRSF1A_N"/>
</dbReference>
<dbReference type="PANTHER" id="PTHR46861:SF1">
    <property type="entry name" value="TUMOR NECROSIS FACTOR RECEPTOR SUPERFAMILY MEMBER 1A"/>
    <property type="match status" value="1"/>
</dbReference>
<dbReference type="GO" id="GO:0045121">
    <property type="term" value="C:membrane raft"/>
    <property type="evidence" value="ECO:0007669"/>
    <property type="project" value="TreeGrafter"/>
</dbReference>
<dbReference type="Proteomes" id="UP000081671">
    <property type="component" value="Unplaced"/>
</dbReference>
<feature type="domain" description="TNFR-Cys" evidence="5">
    <location>
        <begin position="75"/>
        <end position="117"/>
    </location>
</feature>
<dbReference type="PRINTS" id="PR01918">
    <property type="entry name" value="TNFACTORR1A"/>
</dbReference>
<feature type="disulfide bond" evidence="1">
    <location>
        <begin position="76"/>
        <end position="91"/>
    </location>
</feature>
<feature type="repeat" description="TNFR-Cys" evidence="1">
    <location>
        <begin position="35"/>
        <end position="73"/>
    </location>
</feature>
<accession>A0A1S3FR65</accession>
<keyword evidence="3" id="KW-1133">Transmembrane helix</keyword>
<dbReference type="FunCoup" id="A0A1S3FR65">
    <property type="interactions" value="1004"/>
</dbReference>
<organism evidence="6 7">
    <name type="scientific">Dipodomys ordii</name>
    <name type="common">Ord's kangaroo rat</name>
    <dbReference type="NCBI Taxonomy" id="10020"/>
    <lineage>
        <taxon>Eukaryota</taxon>
        <taxon>Metazoa</taxon>
        <taxon>Chordata</taxon>
        <taxon>Craniata</taxon>
        <taxon>Vertebrata</taxon>
        <taxon>Euteleostomi</taxon>
        <taxon>Mammalia</taxon>
        <taxon>Eutheria</taxon>
        <taxon>Euarchontoglires</taxon>
        <taxon>Glires</taxon>
        <taxon>Rodentia</taxon>
        <taxon>Castorimorpha</taxon>
        <taxon>Heteromyidae</taxon>
        <taxon>Dipodomyinae</taxon>
        <taxon>Dipodomys</taxon>
    </lineage>
</organism>
<dbReference type="GO" id="GO:0005031">
    <property type="term" value="F:tumor necrosis factor receptor activity"/>
    <property type="evidence" value="ECO:0007669"/>
    <property type="project" value="InterPro"/>
</dbReference>
<dbReference type="PROSITE" id="PS00652">
    <property type="entry name" value="TNFR_NGFR_1"/>
    <property type="match status" value="2"/>
</dbReference>
<dbReference type="KEGG" id="dord:105991035"/>
<evidence type="ECO:0000256" key="1">
    <source>
        <dbReference type="PROSITE-ProRule" id="PRU00206"/>
    </source>
</evidence>
<dbReference type="Pfam" id="PF00020">
    <property type="entry name" value="TNFR_c6"/>
    <property type="match status" value="2"/>
</dbReference>
<feature type="compositionally biased region" description="Low complexity" evidence="2">
    <location>
        <begin position="319"/>
        <end position="346"/>
    </location>
</feature>
<feature type="signal peptide" evidence="4">
    <location>
        <begin position="1"/>
        <end position="21"/>
    </location>
</feature>
<dbReference type="OrthoDB" id="9408020at2759"/>
<feature type="transmembrane region" description="Helical" evidence="3">
    <location>
        <begin position="205"/>
        <end position="227"/>
    </location>
</feature>
<dbReference type="GO" id="GO:0043120">
    <property type="term" value="F:tumor necrosis factor binding"/>
    <property type="evidence" value="ECO:0007669"/>
    <property type="project" value="TreeGrafter"/>
</dbReference>
<name>A0A1S3FR65_DIPOR</name>
<evidence type="ECO:0000256" key="3">
    <source>
        <dbReference type="SAM" id="Phobius"/>
    </source>
</evidence>
<reference evidence="7" key="1">
    <citation type="submission" date="2025-08" db="UniProtKB">
        <authorList>
            <consortium name="RefSeq"/>
        </authorList>
    </citation>
    <scope>IDENTIFICATION</scope>
    <source>
        <tissue evidence="7">Kidney</tissue>
    </source>
</reference>
<dbReference type="GeneID" id="105991035"/>
<dbReference type="InterPro" id="IPR020419">
    <property type="entry name" value="TNFR_1A"/>
</dbReference>
<feature type="repeat" description="TNFR-Cys" evidence="1">
    <location>
        <begin position="118"/>
        <end position="158"/>
    </location>
</feature>
<dbReference type="FunFam" id="2.10.50.10:FF:000025">
    <property type="entry name" value="Tumor necrosis factor receptor superfamily member 1A"/>
    <property type="match status" value="1"/>
</dbReference>
<evidence type="ECO:0000256" key="2">
    <source>
        <dbReference type="SAM" id="MobiDB-lite"/>
    </source>
</evidence>
<keyword evidence="7" id="KW-0675">Receptor</keyword>
<evidence type="ECO:0000313" key="7">
    <source>
        <dbReference type="RefSeq" id="XP_012879048.1"/>
    </source>
</evidence>
<feature type="domain" description="TNFR-Cys" evidence="5">
    <location>
        <begin position="35"/>
        <end position="73"/>
    </location>
</feature>
<dbReference type="AlphaFoldDB" id="A0A1S3FR65"/>